<name>A0ACD3R450_LARCR</name>
<reference evidence="1" key="1">
    <citation type="submission" date="2018-11" db="EMBL/GenBank/DDBJ databases">
        <title>The sequence and de novo assembly of Larimichthys crocea genome using PacBio and Hi-C technologies.</title>
        <authorList>
            <person name="Xu P."/>
            <person name="Chen B."/>
            <person name="Zhou Z."/>
            <person name="Ke Q."/>
            <person name="Wu Y."/>
            <person name="Bai H."/>
            <person name="Pu F."/>
        </authorList>
    </citation>
    <scope>NUCLEOTIDE SEQUENCE</scope>
    <source>
        <tissue evidence="1">Muscle</tissue>
    </source>
</reference>
<keyword evidence="2" id="KW-1185">Reference proteome</keyword>
<dbReference type="Proteomes" id="UP000793456">
    <property type="component" value="Chromosome X"/>
</dbReference>
<accession>A0ACD3R450</accession>
<comment type="caution">
    <text evidence="1">The sequence shown here is derived from an EMBL/GenBank/DDBJ whole genome shotgun (WGS) entry which is preliminary data.</text>
</comment>
<evidence type="ECO:0000313" key="2">
    <source>
        <dbReference type="Proteomes" id="UP000793456"/>
    </source>
</evidence>
<protein>
    <submittedName>
        <fullName evidence="1">Uncharacterized protein</fullName>
    </submittedName>
</protein>
<evidence type="ECO:0000313" key="1">
    <source>
        <dbReference type="EMBL" id="TMS14170.1"/>
    </source>
</evidence>
<dbReference type="EMBL" id="CM011683">
    <property type="protein sequence ID" value="TMS14170.1"/>
    <property type="molecule type" value="Genomic_DNA"/>
</dbReference>
<sequence>MADRENLVYQAKLAEQAERYDEMVESMKKVASMDVELTVEERNLLSVAYKNVIGARRASWRIISSLEQKEENKGGEDKLKMIREYRKTAVENLKALNGSSPFSARFSLARQKYWQNKITELQSLCVAVCDRFQQHINSLVKGDYHRYLAEFATGNDRKEAAENSLVAYKAANDIAMIELPPTHPIRLGLALNFSVFYYEILNSPDRACNLAKKAFDNAIAELDTLSEESYKDSTLIMQLLRDNLTLWTSDVQGDGEEQNKEALQDAEEETQ</sequence>
<proteinExistence type="predicted"/>
<gene>
    <name evidence="1" type="ORF">E3U43_022650</name>
</gene>
<organism evidence="1 2">
    <name type="scientific">Larimichthys crocea</name>
    <name type="common">Large yellow croaker</name>
    <name type="synonym">Pseudosciaena crocea</name>
    <dbReference type="NCBI Taxonomy" id="215358"/>
    <lineage>
        <taxon>Eukaryota</taxon>
        <taxon>Metazoa</taxon>
        <taxon>Chordata</taxon>
        <taxon>Craniata</taxon>
        <taxon>Vertebrata</taxon>
        <taxon>Euteleostomi</taxon>
        <taxon>Actinopterygii</taxon>
        <taxon>Neopterygii</taxon>
        <taxon>Teleostei</taxon>
        <taxon>Neoteleostei</taxon>
        <taxon>Acanthomorphata</taxon>
        <taxon>Eupercaria</taxon>
        <taxon>Sciaenidae</taxon>
        <taxon>Larimichthys</taxon>
    </lineage>
</organism>